<dbReference type="EMBL" id="CP009528">
    <property type="protein sequence ID" value="AKB54696.1"/>
    <property type="molecule type" value="Genomic_DNA"/>
</dbReference>
<gene>
    <name evidence="1" type="ORF">MSBRM_1698</name>
</gene>
<dbReference type="KEGG" id="mby:MSBRM_1698"/>
<keyword evidence="2" id="KW-1185">Reference proteome</keyword>
<evidence type="ECO:0000313" key="1">
    <source>
        <dbReference type="EMBL" id="AKB54696.1"/>
    </source>
</evidence>
<dbReference type="STRING" id="1434108.MSBRM_1698"/>
<evidence type="ECO:0000313" key="2">
    <source>
        <dbReference type="Proteomes" id="UP000033033"/>
    </source>
</evidence>
<protein>
    <submittedName>
        <fullName evidence="1">Uncharacterized protein</fullName>
    </submittedName>
</protein>
<reference evidence="1 2" key="1">
    <citation type="submission" date="2014-07" db="EMBL/GenBank/DDBJ databases">
        <title>Methanogenic archaea and the global carbon cycle.</title>
        <authorList>
            <person name="Henriksen J.R."/>
            <person name="Luke J."/>
            <person name="Reinhart S."/>
            <person name="Benedict M.N."/>
            <person name="Youngblut N.D."/>
            <person name="Metcalf M.E."/>
            <person name="Whitaker R.J."/>
            <person name="Metcalf W.W."/>
        </authorList>
    </citation>
    <scope>NUCLEOTIDE SEQUENCE [LARGE SCALE GENOMIC DNA]</scope>
    <source>
        <strain evidence="1 2">MS</strain>
    </source>
</reference>
<dbReference type="Proteomes" id="UP000033033">
    <property type="component" value="Chromosome"/>
</dbReference>
<proteinExistence type="predicted"/>
<dbReference type="AlphaFoldDB" id="A0A0E3LNF8"/>
<name>A0A0E3LNF8_METBA</name>
<organism evidence="1 2">
    <name type="scientific">Methanosarcina barkeri MS</name>
    <dbReference type="NCBI Taxonomy" id="1434108"/>
    <lineage>
        <taxon>Archaea</taxon>
        <taxon>Methanobacteriati</taxon>
        <taxon>Methanobacteriota</taxon>
        <taxon>Stenosarchaea group</taxon>
        <taxon>Methanomicrobia</taxon>
        <taxon>Methanosarcinales</taxon>
        <taxon>Methanosarcinaceae</taxon>
        <taxon>Methanosarcina</taxon>
    </lineage>
</organism>
<dbReference type="HOGENOM" id="CLU_2581384_0_0_2"/>
<dbReference type="PATRIC" id="fig|1434108.4.peg.2147"/>
<accession>A0A0E3LNF8</accession>
<sequence>MISYAYRRGTNNVLLIYPNTSDKPVDDSVFLINKGTKDETIKIKAIDVPFWSINGHSYVEEYLKVKLRDVLSYPLQIVLK</sequence>